<feature type="compositionally biased region" description="Basic and acidic residues" evidence="1">
    <location>
        <begin position="147"/>
        <end position="166"/>
    </location>
</feature>
<feature type="compositionally biased region" description="Basic residues" evidence="1">
    <location>
        <begin position="81"/>
        <end position="90"/>
    </location>
</feature>
<dbReference type="Proteomes" id="UP000620124">
    <property type="component" value="Unassembled WGS sequence"/>
</dbReference>
<feature type="compositionally biased region" description="Basic residues" evidence="1">
    <location>
        <begin position="313"/>
        <end position="325"/>
    </location>
</feature>
<feature type="compositionally biased region" description="Polar residues" evidence="1">
    <location>
        <begin position="29"/>
        <end position="43"/>
    </location>
</feature>
<feature type="compositionally biased region" description="Basic and acidic residues" evidence="1">
    <location>
        <begin position="45"/>
        <end position="54"/>
    </location>
</feature>
<dbReference type="InterPro" id="IPR021641">
    <property type="entry name" value="DUF3245"/>
</dbReference>
<feature type="compositionally biased region" description="Basic residues" evidence="1">
    <location>
        <begin position="181"/>
        <end position="190"/>
    </location>
</feature>
<reference evidence="2" key="1">
    <citation type="submission" date="2020-05" db="EMBL/GenBank/DDBJ databases">
        <title>Mycena genomes resolve the evolution of fungal bioluminescence.</title>
        <authorList>
            <person name="Tsai I.J."/>
        </authorList>
    </citation>
    <scope>NUCLEOTIDE SEQUENCE</scope>
    <source>
        <strain evidence="2">CCC161011</strain>
    </source>
</reference>
<keyword evidence="3" id="KW-1185">Reference proteome</keyword>
<dbReference type="AlphaFoldDB" id="A0A8H7CZ02"/>
<name>A0A8H7CZ02_9AGAR</name>
<accession>A0A8H7CZ02</accession>
<evidence type="ECO:0000313" key="3">
    <source>
        <dbReference type="Proteomes" id="UP000620124"/>
    </source>
</evidence>
<dbReference type="Pfam" id="PF11595">
    <property type="entry name" value="DUF3245"/>
    <property type="match status" value="1"/>
</dbReference>
<gene>
    <name evidence="2" type="ORF">MVEN_01227400</name>
</gene>
<feature type="compositionally biased region" description="Acidic residues" evidence="1">
    <location>
        <begin position="295"/>
        <end position="304"/>
    </location>
</feature>
<feature type="compositionally biased region" description="Polar residues" evidence="1">
    <location>
        <begin position="219"/>
        <end position="234"/>
    </location>
</feature>
<evidence type="ECO:0000313" key="2">
    <source>
        <dbReference type="EMBL" id="KAF7352618.1"/>
    </source>
</evidence>
<comment type="caution">
    <text evidence="2">The sequence shown here is derived from an EMBL/GenBank/DDBJ whole genome shotgun (WGS) entry which is preliminary data.</text>
</comment>
<sequence>MEEDIDNETLQAQIDLSLSYAQNLVSSWVKPSTNSKPTKNSKQALEAELKEYMRRPPRLGVGAPIPEVAASSSRDTERLKSHLSGKGSKRTRGDDDNEPGSKQLSDNEEDSRGASTKKKARIDPFEASSKKKKKEKEAPKPPTPPPPEKKITAKETSTEEAGKSEDVLQTSEPVSPPVSSSKRKKKHKNKNPLQVGAGSESLPVPNSSKASPVIENVNGHINDSSIPKSRQAVPQNGKAWPAMEPIDISLLTSTPASPASHAHDHHGRAAQLQNSPPLLKGPILNLTGPPPSPSDNEESGEDNEPGTGSPSSPKKKRRRRKKKKSLLGGPRS</sequence>
<feature type="region of interest" description="Disordered" evidence="1">
    <location>
        <begin position="29"/>
        <end position="332"/>
    </location>
</feature>
<dbReference type="OrthoDB" id="3438340at2759"/>
<evidence type="ECO:0000256" key="1">
    <source>
        <dbReference type="SAM" id="MobiDB-lite"/>
    </source>
</evidence>
<proteinExistence type="predicted"/>
<protein>
    <submittedName>
        <fullName evidence="2">Uncharacterized protein</fullName>
    </submittedName>
</protein>
<organism evidence="2 3">
    <name type="scientific">Mycena venus</name>
    <dbReference type="NCBI Taxonomy" id="2733690"/>
    <lineage>
        <taxon>Eukaryota</taxon>
        <taxon>Fungi</taxon>
        <taxon>Dikarya</taxon>
        <taxon>Basidiomycota</taxon>
        <taxon>Agaricomycotina</taxon>
        <taxon>Agaricomycetes</taxon>
        <taxon>Agaricomycetidae</taxon>
        <taxon>Agaricales</taxon>
        <taxon>Marasmiineae</taxon>
        <taxon>Mycenaceae</taxon>
        <taxon>Mycena</taxon>
    </lineage>
</organism>
<dbReference type="EMBL" id="JACAZI010000009">
    <property type="protein sequence ID" value="KAF7352618.1"/>
    <property type="molecule type" value="Genomic_DNA"/>
</dbReference>